<evidence type="ECO:0000313" key="2">
    <source>
        <dbReference type="Proteomes" id="UP000190460"/>
    </source>
</evidence>
<sequence>MWRLSLTLLCLGLLPACDQPAEDDYFPLNQGLRWEYQVAIEHPQRLVTKTLIIEVTGKTVLKEQQVSIRSTSDGTDYYLTQQTEGIYRVAKRTLVEAKPQSDAIPRMVLPLPIAHAKGKTWSTISQPYLIERVFEGQDVMTADSLQFPMTYTVLSLDETVELPAGQFSHCVLVEGQTDLSLYADARKGNSIVPITTREWYAPGVGLVKLEREEPLDTEVYKGGKIVMELVRFED</sequence>
<organism evidence="1 2">
    <name type="scientific">Thiothrix eikelboomii</name>
    <dbReference type="NCBI Taxonomy" id="92487"/>
    <lineage>
        <taxon>Bacteria</taxon>
        <taxon>Pseudomonadati</taxon>
        <taxon>Pseudomonadota</taxon>
        <taxon>Gammaproteobacteria</taxon>
        <taxon>Thiotrichales</taxon>
        <taxon>Thiotrichaceae</taxon>
        <taxon>Thiothrix</taxon>
    </lineage>
</organism>
<evidence type="ECO:0008006" key="3">
    <source>
        <dbReference type="Google" id="ProtNLM"/>
    </source>
</evidence>
<dbReference type="RefSeq" id="WP_078921159.1">
    <property type="nucleotide sequence ID" value="NZ_FUYB01000002.1"/>
</dbReference>
<accession>A0A1T4VYY3</accession>
<dbReference type="Proteomes" id="UP000190460">
    <property type="component" value="Unassembled WGS sequence"/>
</dbReference>
<proteinExistence type="predicted"/>
<dbReference type="EMBL" id="FUYB01000002">
    <property type="protein sequence ID" value="SKA70196.1"/>
    <property type="molecule type" value="Genomic_DNA"/>
</dbReference>
<evidence type="ECO:0000313" key="1">
    <source>
        <dbReference type="EMBL" id="SKA70196.1"/>
    </source>
</evidence>
<reference evidence="1 2" key="1">
    <citation type="submission" date="2017-02" db="EMBL/GenBank/DDBJ databases">
        <authorList>
            <person name="Peterson S.W."/>
        </authorList>
    </citation>
    <scope>NUCLEOTIDE SEQUENCE [LARGE SCALE GENOMIC DNA]</scope>
    <source>
        <strain evidence="1 2">ATCC 49788</strain>
    </source>
</reference>
<dbReference type="AlphaFoldDB" id="A0A1T4VYY3"/>
<dbReference type="STRING" id="92487.SAMN02745130_00682"/>
<dbReference type="OrthoDB" id="9770643at2"/>
<dbReference type="Gene3D" id="2.40.360.20">
    <property type="match status" value="1"/>
</dbReference>
<protein>
    <recommendedName>
        <fullName evidence="3">DUF3108 domain-containing protein</fullName>
    </recommendedName>
</protein>
<name>A0A1T4VYY3_9GAMM</name>
<gene>
    <name evidence="1" type="ORF">SAMN02745130_00682</name>
</gene>
<keyword evidence="2" id="KW-1185">Reference proteome</keyword>